<dbReference type="STRING" id="1328759.A0A5C2SQ61"/>
<gene>
    <name evidence="9" type="ORF">L227DRAFT_120273</name>
</gene>
<organism evidence="9 10">
    <name type="scientific">Lentinus tigrinus ALCF2SS1-6</name>
    <dbReference type="NCBI Taxonomy" id="1328759"/>
    <lineage>
        <taxon>Eukaryota</taxon>
        <taxon>Fungi</taxon>
        <taxon>Dikarya</taxon>
        <taxon>Basidiomycota</taxon>
        <taxon>Agaricomycotina</taxon>
        <taxon>Agaricomycetes</taxon>
        <taxon>Polyporales</taxon>
        <taxon>Polyporaceae</taxon>
        <taxon>Lentinus</taxon>
    </lineage>
</organism>
<keyword evidence="10" id="KW-1185">Reference proteome</keyword>
<dbReference type="PROSITE" id="PS51192">
    <property type="entry name" value="HELICASE_ATP_BIND_1"/>
    <property type="match status" value="1"/>
</dbReference>
<dbReference type="OrthoDB" id="10253254at2759"/>
<evidence type="ECO:0000313" key="9">
    <source>
        <dbReference type="EMBL" id="RPD65780.1"/>
    </source>
</evidence>
<reference evidence="9" key="1">
    <citation type="journal article" date="2018" name="Genome Biol. Evol.">
        <title>Genomics and development of Lentinus tigrinus, a white-rot wood-decaying mushroom with dimorphic fruiting bodies.</title>
        <authorList>
            <person name="Wu B."/>
            <person name="Xu Z."/>
            <person name="Knudson A."/>
            <person name="Carlson A."/>
            <person name="Chen N."/>
            <person name="Kovaka S."/>
            <person name="LaButti K."/>
            <person name="Lipzen A."/>
            <person name="Pennachio C."/>
            <person name="Riley R."/>
            <person name="Schakwitz W."/>
            <person name="Umezawa K."/>
            <person name="Ohm R.A."/>
            <person name="Grigoriev I.V."/>
            <person name="Nagy L.G."/>
            <person name="Gibbons J."/>
            <person name="Hibbett D."/>
        </authorList>
    </citation>
    <scope>NUCLEOTIDE SEQUENCE [LARGE SCALE GENOMIC DNA]</scope>
    <source>
        <strain evidence="9">ALCF2SS1-6</strain>
    </source>
</reference>
<dbReference type="InterPro" id="IPR002464">
    <property type="entry name" value="DNA/RNA_helicase_DEAH_CS"/>
</dbReference>
<evidence type="ECO:0000256" key="5">
    <source>
        <dbReference type="ARBA" id="ARBA00022806"/>
    </source>
</evidence>
<proteinExistence type="inferred from homology"/>
<dbReference type="SMART" id="SM00487">
    <property type="entry name" value="DEXDc"/>
    <property type="match status" value="1"/>
</dbReference>
<sequence>MAGLQFWKPGTLGPGSNLDRAAETEENVVPSAPSTLSLQASRERLPIFKHRQKLLHAVEKHGVVILVGQTGSGKTTQLPQFLYEAGWAAEGNVIACTQPRRVAATSVANRVASEVGTMLGDEVGYTIRFEDVSDRERTRILYMTDGMLFRETLVDPLLSRYSVIMIDEAHERSVYTDLLLGVLKNVLPFAS</sequence>
<dbReference type="GO" id="GO:0005524">
    <property type="term" value="F:ATP binding"/>
    <property type="evidence" value="ECO:0007669"/>
    <property type="project" value="UniProtKB-KW"/>
</dbReference>
<dbReference type="GO" id="GO:0016787">
    <property type="term" value="F:hydrolase activity"/>
    <property type="evidence" value="ECO:0007669"/>
    <property type="project" value="UniProtKB-KW"/>
</dbReference>
<dbReference type="PROSITE" id="PS00690">
    <property type="entry name" value="DEAH_ATP_HELICASE"/>
    <property type="match status" value="1"/>
</dbReference>
<dbReference type="EC" id="3.6.4.13" evidence="2"/>
<name>A0A5C2SQ61_9APHY</name>
<comment type="catalytic activity">
    <reaction evidence="7">
        <text>ATP + H2O = ADP + phosphate + H(+)</text>
        <dbReference type="Rhea" id="RHEA:13065"/>
        <dbReference type="ChEBI" id="CHEBI:15377"/>
        <dbReference type="ChEBI" id="CHEBI:15378"/>
        <dbReference type="ChEBI" id="CHEBI:30616"/>
        <dbReference type="ChEBI" id="CHEBI:43474"/>
        <dbReference type="ChEBI" id="CHEBI:456216"/>
        <dbReference type="EC" id="3.6.4.13"/>
    </reaction>
</comment>
<protein>
    <recommendedName>
        <fullName evidence="2">RNA helicase</fullName>
        <ecNumber evidence="2">3.6.4.13</ecNumber>
    </recommendedName>
</protein>
<dbReference type="Proteomes" id="UP000313359">
    <property type="component" value="Unassembled WGS sequence"/>
</dbReference>
<keyword evidence="5" id="KW-0347">Helicase</keyword>
<dbReference type="GO" id="GO:0003724">
    <property type="term" value="F:RNA helicase activity"/>
    <property type="evidence" value="ECO:0007669"/>
    <property type="project" value="UniProtKB-EC"/>
</dbReference>
<evidence type="ECO:0000256" key="4">
    <source>
        <dbReference type="ARBA" id="ARBA00022801"/>
    </source>
</evidence>
<dbReference type="InterPro" id="IPR027417">
    <property type="entry name" value="P-loop_NTPase"/>
</dbReference>
<feature type="domain" description="Helicase ATP-binding" evidence="8">
    <location>
        <begin position="55"/>
        <end position="191"/>
    </location>
</feature>
<dbReference type="PANTHER" id="PTHR18934:SF136">
    <property type="entry name" value="ATP-DEPENDENT RNA HELICASE DHX35-RELATED"/>
    <property type="match status" value="1"/>
</dbReference>
<dbReference type="EMBL" id="ML122251">
    <property type="protein sequence ID" value="RPD65780.1"/>
    <property type="molecule type" value="Genomic_DNA"/>
</dbReference>
<dbReference type="InterPro" id="IPR011545">
    <property type="entry name" value="DEAD/DEAH_box_helicase_dom"/>
</dbReference>
<evidence type="ECO:0000256" key="6">
    <source>
        <dbReference type="ARBA" id="ARBA00022840"/>
    </source>
</evidence>
<dbReference type="SUPFAM" id="SSF52540">
    <property type="entry name" value="P-loop containing nucleoside triphosphate hydrolases"/>
    <property type="match status" value="1"/>
</dbReference>
<dbReference type="Pfam" id="PF00270">
    <property type="entry name" value="DEAD"/>
    <property type="match status" value="1"/>
</dbReference>
<dbReference type="GO" id="GO:0003723">
    <property type="term" value="F:RNA binding"/>
    <property type="evidence" value="ECO:0007669"/>
    <property type="project" value="TreeGrafter"/>
</dbReference>
<dbReference type="AlphaFoldDB" id="A0A5C2SQ61"/>
<dbReference type="PANTHER" id="PTHR18934">
    <property type="entry name" value="ATP-DEPENDENT RNA HELICASE"/>
    <property type="match status" value="1"/>
</dbReference>
<evidence type="ECO:0000259" key="8">
    <source>
        <dbReference type="PROSITE" id="PS51192"/>
    </source>
</evidence>
<comment type="similarity">
    <text evidence="1">Belongs to the DEAD box helicase family. DEAH subfamily.</text>
</comment>
<keyword evidence="4 9" id="KW-0378">Hydrolase</keyword>
<accession>A0A5C2SQ61</accession>
<evidence type="ECO:0000256" key="3">
    <source>
        <dbReference type="ARBA" id="ARBA00022741"/>
    </source>
</evidence>
<dbReference type="GO" id="GO:0071013">
    <property type="term" value="C:catalytic step 2 spliceosome"/>
    <property type="evidence" value="ECO:0007669"/>
    <property type="project" value="TreeGrafter"/>
</dbReference>
<dbReference type="InterPro" id="IPR014001">
    <property type="entry name" value="Helicase_ATP-bd"/>
</dbReference>
<dbReference type="Gene3D" id="3.40.50.300">
    <property type="entry name" value="P-loop containing nucleotide triphosphate hydrolases"/>
    <property type="match status" value="1"/>
</dbReference>
<keyword evidence="6" id="KW-0067">ATP-binding</keyword>
<evidence type="ECO:0000256" key="2">
    <source>
        <dbReference type="ARBA" id="ARBA00012552"/>
    </source>
</evidence>
<evidence type="ECO:0000313" key="10">
    <source>
        <dbReference type="Proteomes" id="UP000313359"/>
    </source>
</evidence>
<keyword evidence="3" id="KW-0547">Nucleotide-binding</keyword>
<evidence type="ECO:0000256" key="1">
    <source>
        <dbReference type="ARBA" id="ARBA00008792"/>
    </source>
</evidence>
<evidence type="ECO:0000256" key="7">
    <source>
        <dbReference type="ARBA" id="ARBA00047984"/>
    </source>
</evidence>
<dbReference type="FunFam" id="3.40.50.300:FF:000578">
    <property type="entry name" value="probable ATP-dependent RNA helicase DHX35"/>
    <property type="match status" value="1"/>
</dbReference>